<proteinExistence type="inferred from homology"/>
<accession>A0A3B3Q536</accession>
<reference evidence="3" key="2">
    <citation type="submission" date="2025-09" db="UniProtKB">
        <authorList>
            <consortium name="Ensembl"/>
        </authorList>
    </citation>
    <scope>IDENTIFICATION</scope>
</reference>
<organism evidence="3 4">
    <name type="scientific">Paramormyrops kingsleyae</name>
    <dbReference type="NCBI Taxonomy" id="1676925"/>
    <lineage>
        <taxon>Eukaryota</taxon>
        <taxon>Metazoa</taxon>
        <taxon>Chordata</taxon>
        <taxon>Craniata</taxon>
        <taxon>Vertebrata</taxon>
        <taxon>Euteleostomi</taxon>
        <taxon>Actinopterygii</taxon>
        <taxon>Neopterygii</taxon>
        <taxon>Teleostei</taxon>
        <taxon>Osteoglossocephala</taxon>
        <taxon>Osteoglossomorpha</taxon>
        <taxon>Osteoglossiformes</taxon>
        <taxon>Mormyridae</taxon>
        <taxon>Paramormyrops</taxon>
    </lineage>
</organism>
<dbReference type="GeneTree" id="ENSGT00390000018434"/>
<dbReference type="UniPathway" id="UPA00196"/>
<dbReference type="GeneID" id="111854761"/>
<dbReference type="GO" id="GO:0000225">
    <property type="term" value="F:N-acetylglucosaminylphosphatidylinositol deacetylase activity"/>
    <property type="evidence" value="ECO:0007669"/>
    <property type="project" value="UniProtKB-EC"/>
</dbReference>
<dbReference type="Ensembl" id="ENSPKIT00000024658.1">
    <property type="protein sequence ID" value="ENSPKIP00000000760.1"/>
    <property type="gene ID" value="ENSPKIG00000019311.1"/>
</dbReference>
<evidence type="ECO:0000256" key="2">
    <source>
        <dbReference type="ARBA" id="ARBA00012176"/>
    </source>
</evidence>
<dbReference type="GO" id="GO:0005783">
    <property type="term" value="C:endoplasmic reticulum"/>
    <property type="evidence" value="ECO:0007669"/>
    <property type="project" value="TreeGrafter"/>
</dbReference>
<dbReference type="GO" id="GO:0016020">
    <property type="term" value="C:membrane"/>
    <property type="evidence" value="ECO:0007669"/>
    <property type="project" value="GOC"/>
</dbReference>
<dbReference type="PANTHER" id="PTHR12993:SF11">
    <property type="entry name" value="N-ACETYLGLUCOSAMINYL-PHOSPHATIDYLINOSITOL DE-N-ACETYLASE"/>
    <property type="match status" value="1"/>
</dbReference>
<dbReference type="AlphaFoldDB" id="A0A3B3Q536"/>
<dbReference type="STRING" id="1676925.ENSPKIP00000000760"/>
<dbReference type="OrthoDB" id="440160at2759"/>
<dbReference type="SUPFAM" id="SSF102588">
    <property type="entry name" value="LmbE-like"/>
    <property type="match status" value="1"/>
</dbReference>
<evidence type="ECO:0000313" key="4">
    <source>
        <dbReference type="Proteomes" id="UP000261540"/>
    </source>
</evidence>
<sequence>MFVTILILIFSLYLILTKIIFYRCRSKYGKECLIRLISNQRNISLIRSLNTSEYDKLVSDGVRALLVTAHPDDECMFFAPTILRLLELNVSVHLLCLSSGNYYNQGNQRQKELLDSCDALGIPSSQVIIVDNKELPDSPAVEWSIQLISSLVLKQVKESSINLVLTFDVCGVSGHANHTAIYKALRYLGSSGRIPDGCCFLSLQSVSMIRKYLSILELPISWILASDYSTVAALKEYRRARAAMLRHRSQLLWFRHLYLLFSRYMLINTFQVIAAKEKDLKSQ</sequence>
<evidence type="ECO:0000313" key="3">
    <source>
        <dbReference type="Ensembl" id="ENSPKIP00000000760.1"/>
    </source>
</evidence>
<dbReference type="GO" id="GO:0006506">
    <property type="term" value="P:GPI anchor biosynthetic process"/>
    <property type="evidence" value="ECO:0007669"/>
    <property type="project" value="UniProtKB-UniPathway"/>
</dbReference>
<evidence type="ECO:0000256" key="1">
    <source>
        <dbReference type="ARBA" id="ARBA00006066"/>
    </source>
</evidence>
<comment type="similarity">
    <text evidence="1">Belongs to the PIGL family.</text>
</comment>
<dbReference type="InterPro" id="IPR024078">
    <property type="entry name" value="LmbE-like_dom_sf"/>
</dbReference>
<dbReference type="PANTHER" id="PTHR12993">
    <property type="entry name" value="N-ACETYLGLUCOSAMINYL-PHOSPHATIDYLINOSITOL DE-N-ACETYLASE-RELATED"/>
    <property type="match status" value="1"/>
</dbReference>
<dbReference type="Proteomes" id="UP000261540">
    <property type="component" value="Unplaced"/>
</dbReference>
<reference evidence="3" key="1">
    <citation type="submission" date="2025-08" db="UniProtKB">
        <authorList>
            <consortium name="Ensembl"/>
        </authorList>
    </citation>
    <scope>IDENTIFICATION</scope>
</reference>
<name>A0A3B3Q536_9TELE</name>
<protein>
    <recommendedName>
        <fullName evidence="2">N-acetylglucosaminylphosphatidylinositol deacetylase</fullName>
        <ecNumber evidence="2">3.5.1.89</ecNumber>
    </recommendedName>
</protein>
<dbReference type="CTD" id="9487"/>
<dbReference type="InterPro" id="IPR003737">
    <property type="entry name" value="GlcNAc_PI_deacetylase-related"/>
</dbReference>
<dbReference type="Gene3D" id="3.40.50.10320">
    <property type="entry name" value="LmbE-like"/>
    <property type="match status" value="1"/>
</dbReference>
<keyword evidence="4" id="KW-1185">Reference proteome</keyword>
<dbReference type="EC" id="3.5.1.89" evidence="2"/>
<dbReference type="Pfam" id="PF02585">
    <property type="entry name" value="PIG-L"/>
    <property type="match status" value="1"/>
</dbReference>
<dbReference type="KEGG" id="pki:111854761"/>
<dbReference type="RefSeq" id="XP_023688844.1">
    <property type="nucleotide sequence ID" value="XM_023833076.2"/>
</dbReference>